<dbReference type="Proteomes" id="UP001162156">
    <property type="component" value="Unassembled WGS sequence"/>
</dbReference>
<dbReference type="AlphaFoldDB" id="A0AAV8YI95"/>
<keyword evidence="2" id="KW-1185">Reference proteome</keyword>
<accession>A0AAV8YI95</accession>
<evidence type="ECO:0000313" key="2">
    <source>
        <dbReference type="Proteomes" id="UP001162156"/>
    </source>
</evidence>
<protein>
    <submittedName>
        <fullName evidence="1">Uncharacterized protein</fullName>
    </submittedName>
</protein>
<gene>
    <name evidence="1" type="ORF">NQ314_007770</name>
</gene>
<sequence length="74" mass="8802">MQILIATIIGLSGTCRRDELTNMFIDHIDDKEDILIVKTPDSKTHIERTLQQENLIFYWQYLSLRPTYTPHRKL</sequence>
<evidence type="ECO:0000313" key="1">
    <source>
        <dbReference type="EMBL" id="KAJ8950848.1"/>
    </source>
</evidence>
<reference evidence="1" key="1">
    <citation type="journal article" date="2023" name="Insect Mol. Biol.">
        <title>Genome sequencing provides insights into the evolution of gene families encoding plant cell wall-degrading enzymes in longhorned beetles.</title>
        <authorList>
            <person name="Shin N.R."/>
            <person name="Okamura Y."/>
            <person name="Kirsch R."/>
            <person name="Pauchet Y."/>
        </authorList>
    </citation>
    <scope>NUCLEOTIDE SEQUENCE</scope>
    <source>
        <strain evidence="1">RBIC_L_NR</strain>
    </source>
</reference>
<dbReference type="EMBL" id="JANEYF010002147">
    <property type="protein sequence ID" value="KAJ8950848.1"/>
    <property type="molecule type" value="Genomic_DNA"/>
</dbReference>
<comment type="caution">
    <text evidence="1">The sequence shown here is derived from an EMBL/GenBank/DDBJ whole genome shotgun (WGS) entry which is preliminary data.</text>
</comment>
<organism evidence="1 2">
    <name type="scientific">Rhamnusium bicolor</name>
    <dbReference type="NCBI Taxonomy" id="1586634"/>
    <lineage>
        <taxon>Eukaryota</taxon>
        <taxon>Metazoa</taxon>
        <taxon>Ecdysozoa</taxon>
        <taxon>Arthropoda</taxon>
        <taxon>Hexapoda</taxon>
        <taxon>Insecta</taxon>
        <taxon>Pterygota</taxon>
        <taxon>Neoptera</taxon>
        <taxon>Endopterygota</taxon>
        <taxon>Coleoptera</taxon>
        <taxon>Polyphaga</taxon>
        <taxon>Cucujiformia</taxon>
        <taxon>Chrysomeloidea</taxon>
        <taxon>Cerambycidae</taxon>
        <taxon>Lepturinae</taxon>
        <taxon>Rhagiini</taxon>
        <taxon>Rhamnusium</taxon>
    </lineage>
</organism>
<proteinExistence type="predicted"/>
<name>A0AAV8YI95_9CUCU</name>